<name>A0A2K2FWH7_9SPHN</name>
<gene>
    <name evidence="1" type="ORF">A8V01_24890</name>
</gene>
<protein>
    <submittedName>
        <fullName evidence="1">Uncharacterized protein</fullName>
    </submittedName>
</protein>
<evidence type="ECO:0000313" key="1">
    <source>
        <dbReference type="EMBL" id="PNU03124.1"/>
    </source>
</evidence>
<dbReference type="AlphaFoldDB" id="A0A2K2FWH7"/>
<keyword evidence="2" id="KW-1185">Reference proteome</keyword>
<organism evidence="1 2">
    <name type="scientific">Novosphingobium guangzhouense</name>
    <dbReference type="NCBI Taxonomy" id="1850347"/>
    <lineage>
        <taxon>Bacteria</taxon>
        <taxon>Pseudomonadati</taxon>
        <taxon>Pseudomonadota</taxon>
        <taxon>Alphaproteobacteria</taxon>
        <taxon>Sphingomonadales</taxon>
        <taxon>Sphingomonadaceae</taxon>
        <taxon>Novosphingobium</taxon>
    </lineage>
</organism>
<proteinExistence type="predicted"/>
<dbReference type="Proteomes" id="UP000236327">
    <property type="component" value="Unassembled WGS sequence"/>
</dbReference>
<accession>A0A2K2FWH7</accession>
<sequence>MASAMGTKRFQTVFDYTKWGCDIAVTCQCGHKALLDTKAITKTCVVKGLDTRMPAIKARLKCKACGSREVRCAPVER</sequence>
<reference evidence="1 2" key="1">
    <citation type="submission" date="2016-05" db="EMBL/GenBank/DDBJ databases">
        <title>Complete genome sequence of Novosphingobium guangzhouense SA925(T).</title>
        <authorList>
            <person name="Sha S."/>
        </authorList>
    </citation>
    <scope>NUCLEOTIDE SEQUENCE [LARGE SCALE GENOMIC DNA]</scope>
    <source>
        <strain evidence="1 2">SA925</strain>
    </source>
</reference>
<dbReference type="EMBL" id="LYMM01000058">
    <property type="protein sequence ID" value="PNU03124.1"/>
    <property type="molecule type" value="Genomic_DNA"/>
</dbReference>
<comment type="caution">
    <text evidence="1">The sequence shown here is derived from an EMBL/GenBank/DDBJ whole genome shotgun (WGS) entry which is preliminary data.</text>
</comment>
<evidence type="ECO:0000313" key="2">
    <source>
        <dbReference type="Proteomes" id="UP000236327"/>
    </source>
</evidence>